<protein>
    <recommendedName>
        <fullName evidence="3">Secreted protein</fullName>
    </recommendedName>
</protein>
<dbReference type="AlphaFoldDB" id="A0AAV3AHR1"/>
<keyword evidence="2" id="KW-1185">Reference proteome</keyword>
<name>A0AAV3AHR1_PYXAD</name>
<dbReference type="Proteomes" id="UP001181693">
    <property type="component" value="Unassembled WGS sequence"/>
</dbReference>
<dbReference type="EMBL" id="DYDO01000004">
    <property type="protein sequence ID" value="DBA27295.1"/>
    <property type="molecule type" value="Genomic_DNA"/>
</dbReference>
<evidence type="ECO:0000313" key="1">
    <source>
        <dbReference type="EMBL" id="DBA27295.1"/>
    </source>
</evidence>
<reference evidence="1" key="1">
    <citation type="thesis" date="2020" institute="ProQuest LLC" country="789 East Eisenhower Parkway, Ann Arbor, MI, USA">
        <title>Comparative Genomics and Chromosome Evolution.</title>
        <authorList>
            <person name="Mudd A.B."/>
        </authorList>
    </citation>
    <scope>NUCLEOTIDE SEQUENCE</scope>
    <source>
        <strain evidence="1">1538</strain>
        <tissue evidence="1">Blood</tissue>
    </source>
</reference>
<accession>A0AAV3AHR1</accession>
<sequence>MWKMSFIIITAVITFKLGAHISGMELFHFLVSKRVPLKGSITPCWYLICKEKACHTFCFLMDHSDGYGLSVEIKRSLVSSKLF</sequence>
<evidence type="ECO:0008006" key="3">
    <source>
        <dbReference type="Google" id="ProtNLM"/>
    </source>
</evidence>
<organism evidence="1 2">
    <name type="scientific">Pyxicephalus adspersus</name>
    <name type="common">African bullfrog</name>
    <dbReference type="NCBI Taxonomy" id="30357"/>
    <lineage>
        <taxon>Eukaryota</taxon>
        <taxon>Metazoa</taxon>
        <taxon>Chordata</taxon>
        <taxon>Craniata</taxon>
        <taxon>Vertebrata</taxon>
        <taxon>Euteleostomi</taxon>
        <taxon>Amphibia</taxon>
        <taxon>Batrachia</taxon>
        <taxon>Anura</taxon>
        <taxon>Neobatrachia</taxon>
        <taxon>Ranoidea</taxon>
        <taxon>Pyxicephalidae</taxon>
        <taxon>Pyxicephalinae</taxon>
        <taxon>Pyxicephalus</taxon>
    </lineage>
</organism>
<proteinExistence type="predicted"/>
<comment type="caution">
    <text evidence="1">The sequence shown here is derived from an EMBL/GenBank/DDBJ whole genome shotgun (WGS) entry which is preliminary data.</text>
</comment>
<gene>
    <name evidence="1" type="ORF">GDO54_011457</name>
</gene>
<evidence type="ECO:0000313" key="2">
    <source>
        <dbReference type="Proteomes" id="UP001181693"/>
    </source>
</evidence>